<dbReference type="Gene3D" id="3.40.50.1860">
    <property type="match status" value="2"/>
</dbReference>
<dbReference type="AlphaFoldDB" id="A0A1G8KZ95"/>
<keyword evidence="3" id="KW-1185">Reference proteome</keyword>
<organism evidence="2 3">
    <name type="scientific">Arthrobacter subterraneus</name>
    <dbReference type="NCBI Taxonomy" id="335973"/>
    <lineage>
        <taxon>Bacteria</taxon>
        <taxon>Bacillati</taxon>
        <taxon>Actinomycetota</taxon>
        <taxon>Actinomycetes</taxon>
        <taxon>Micrococcales</taxon>
        <taxon>Micrococcaceae</taxon>
        <taxon>Arthrobacter</taxon>
    </lineage>
</organism>
<sequence>MAHIGLIRVLSTTDRRLLNAHGRVVRDATGHRVTSRAVADQPHGIHDDASHDAAAPKVRSVADSLSREVDGILISCSSDPALDELRETLSVPVVGAGSAGAAAALSLGTRVGVLTLNSATPGAVSRVLGRHLLAAESPHGVLTTSDLLTPSGVFETYRAAERLLNADVDVILQACTGLTSMGVAAELRRRSSVPVVDAVLAAGTALATEISARRQLEMRVS</sequence>
<dbReference type="EMBL" id="FNDT01000012">
    <property type="protein sequence ID" value="SDI48726.1"/>
    <property type="molecule type" value="Genomic_DNA"/>
</dbReference>
<proteinExistence type="predicted"/>
<dbReference type="RefSeq" id="WP_035779152.1">
    <property type="nucleotide sequence ID" value="NZ_FNDT01000012.1"/>
</dbReference>
<dbReference type="InterPro" id="IPR015942">
    <property type="entry name" value="Asp/Glu/hydantoin_racemase"/>
</dbReference>
<dbReference type="STRING" id="335973.SAMN04488693_11293"/>
<accession>A0A1G8KZ95</accession>
<dbReference type="InterPro" id="IPR052186">
    <property type="entry name" value="Hydantoin_racemase-like"/>
</dbReference>
<dbReference type="OrthoDB" id="9791723at2"/>
<evidence type="ECO:0000313" key="2">
    <source>
        <dbReference type="EMBL" id="SDI48726.1"/>
    </source>
</evidence>
<name>A0A1G8KZ95_9MICC</name>
<dbReference type="InterPro" id="IPR001920">
    <property type="entry name" value="Asp/Glu_race"/>
</dbReference>
<gene>
    <name evidence="2" type="ORF">SAMN04488693_11293</name>
</gene>
<protein>
    <submittedName>
        <fullName evidence="2">Asp/Glu/hydantoin racemase</fullName>
    </submittedName>
</protein>
<dbReference type="PANTHER" id="PTHR28047">
    <property type="entry name" value="PROTEIN DCG1"/>
    <property type="match status" value="1"/>
</dbReference>
<dbReference type="Proteomes" id="UP000199258">
    <property type="component" value="Unassembled WGS sequence"/>
</dbReference>
<dbReference type="Pfam" id="PF01177">
    <property type="entry name" value="Asp_Glu_race"/>
    <property type="match status" value="1"/>
</dbReference>
<feature type="region of interest" description="Disordered" evidence="1">
    <location>
        <begin position="32"/>
        <end position="53"/>
    </location>
</feature>
<dbReference type="GO" id="GO:0047661">
    <property type="term" value="F:amino-acid racemase activity"/>
    <property type="evidence" value="ECO:0007669"/>
    <property type="project" value="InterPro"/>
</dbReference>
<evidence type="ECO:0000256" key="1">
    <source>
        <dbReference type="SAM" id="MobiDB-lite"/>
    </source>
</evidence>
<dbReference type="PANTHER" id="PTHR28047:SF5">
    <property type="entry name" value="PROTEIN DCG1"/>
    <property type="match status" value="1"/>
</dbReference>
<reference evidence="2 3" key="1">
    <citation type="submission" date="2016-10" db="EMBL/GenBank/DDBJ databases">
        <authorList>
            <person name="de Groot N.N."/>
        </authorList>
    </citation>
    <scope>NUCLEOTIDE SEQUENCE [LARGE SCALE GENOMIC DNA]</scope>
    <source>
        <strain evidence="2 3">NP_1H</strain>
    </source>
</reference>
<evidence type="ECO:0000313" key="3">
    <source>
        <dbReference type="Proteomes" id="UP000199258"/>
    </source>
</evidence>